<evidence type="ECO:0000256" key="3">
    <source>
        <dbReference type="ARBA" id="ARBA00022989"/>
    </source>
</evidence>
<feature type="transmembrane region" description="Helical" evidence="5">
    <location>
        <begin position="120"/>
        <end position="137"/>
    </location>
</feature>
<dbReference type="PANTHER" id="PTHR23294:SF18">
    <property type="entry name" value="UNC93-LIKE PROTEIN MFSD11"/>
    <property type="match status" value="1"/>
</dbReference>
<evidence type="ECO:0000256" key="2">
    <source>
        <dbReference type="ARBA" id="ARBA00022692"/>
    </source>
</evidence>
<evidence type="ECO:0000313" key="7">
    <source>
        <dbReference type="Proteomes" id="UP001432322"/>
    </source>
</evidence>
<name>A0AAV5VQ62_9BILA</name>
<proteinExistence type="predicted"/>
<organism evidence="6 7">
    <name type="scientific">Pristionchus fissidentatus</name>
    <dbReference type="NCBI Taxonomy" id="1538716"/>
    <lineage>
        <taxon>Eukaryota</taxon>
        <taxon>Metazoa</taxon>
        <taxon>Ecdysozoa</taxon>
        <taxon>Nematoda</taxon>
        <taxon>Chromadorea</taxon>
        <taxon>Rhabditida</taxon>
        <taxon>Rhabditina</taxon>
        <taxon>Diplogasteromorpha</taxon>
        <taxon>Diplogasteroidea</taxon>
        <taxon>Neodiplogasteridae</taxon>
        <taxon>Pristionchus</taxon>
    </lineage>
</organism>
<evidence type="ECO:0000313" key="6">
    <source>
        <dbReference type="EMBL" id="GMT20488.1"/>
    </source>
</evidence>
<sequence>FFLVMKDSSYQHFCTLVVGVATLFRFISYDMATFIVESLLHYAHLRNPDAIINHAGYYGQAVKKITTCLAIFTVPVILNYLSPKVIHFQKLFLQWVLFIGSGLFTFYIACFFYINTILYFLANFLQGIAFARLFILFF</sequence>
<keyword evidence="4 5" id="KW-0472">Membrane</keyword>
<dbReference type="InterPro" id="IPR051617">
    <property type="entry name" value="UNC-93-like_regulator"/>
</dbReference>
<dbReference type="EMBL" id="BTSY01000003">
    <property type="protein sequence ID" value="GMT20488.1"/>
    <property type="molecule type" value="Genomic_DNA"/>
</dbReference>
<dbReference type="InterPro" id="IPR010291">
    <property type="entry name" value="Ion_channel_UNC-93"/>
</dbReference>
<evidence type="ECO:0008006" key="8">
    <source>
        <dbReference type="Google" id="ProtNLM"/>
    </source>
</evidence>
<accession>A0AAV5VQ62</accession>
<dbReference type="Pfam" id="PF05978">
    <property type="entry name" value="UNC-93"/>
    <property type="match status" value="1"/>
</dbReference>
<keyword evidence="2 5" id="KW-0812">Transmembrane</keyword>
<feature type="non-terminal residue" evidence="6">
    <location>
        <position position="138"/>
    </location>
</feature>
<feature type="transmembrane region" description="Helical" evidence="5">
    <location>
        <begin position="12"/>
        <end position="36"/>
    </location>
</feature>
<feature type="non-terminal residue" evidence="6">
    <location>
        <position position="1"/>
    </location>
</feature>
<dbReference type="AlphaFoldDB" id="A0AAV5VQ62"/>
<reference evidence="6" key="1">
    <citation type="submission" date="2023-10" db="EMBL/GenBank/DDBJ databases">
        <title>Genome assembly of Pristionchus species.</title>
        <authorList>
            <person name="Yoshida K."/>
            <person name="Sommer R.J."/>
        </authorList>
    </citation>
    <scope>NUCLEOTIDE SEQUENCE</scope>
    <source>
        <strain evidence="6">RS5133</strain>
    </source>
</reference>
<comment type="caution">
    <text evidence="6">The sequence shown here is derived from an EMBL/GenBank/DDBJ whole genome shotgun (WGS) entry which is preliminary data.</text>
</comment>
<comment type="subcellular location">
    <subcellularLocation>
        <location evidence="1">Membrane</location>
        <topology evidence="1">Multi-pass membrane protein</topology>
    </subcellularLocation>
</comment>
<protein>
    <recommendedName>
        <fullName evidence="8">G protein-coupled receptor</fullName>
    </recommendedName>
</protein>
<dbReference type="PANTHER" id="PTHR23294">
    <property type="entry name" value="ET TRANSLATION PRODUCT-RELATED"/>
    <property type="match status" value="1"/>
</dbReference>
<keyword evidence="3 5" id="KW-1133">Transmembrane helix</keyword>
<gene>
    <name evidence="6" type="ORF">PFISCL1PPCAC_11785</name>
</gene>
<evidence type="ECO:0000256" key="5">
    <source>
        <dbReference type="SAM" id="Phobius"/>
    </source>
</evidence>
<dbReference type="Proteomes" id="UP001432322">
    <property type="component" value="Unassembled WGS sequence"/>
</dbReference>
<keyword evidence="7" id="KW-1185">Reference proteome</keyword>
<evidence type="ECO:0000256" key="4">
    <source>
        <dbReference type="ARBA" id="ARBA00023136"/>
    </source>
</evidence>
<feature type="transmembrane region" description="Helical" evidence="5">
    <location>
        <begin position="92"/>
        <end position="114"/>
    </location>
</feature>
<dbReference type="GO" id="GO:0016020">
    <property type="term" value="C:membrane"/>
    <property type="evidence" value="ECO:0007669"/>
    <property type="project" value="UniProtKB-SubCell"/>
</dbReference>
<evidence type="ECO:0000256" key="1">
    <source>
        <dbReference type="ARBA" id="ARBA00004141"/>
    </source>
</evidence>
<feature type="transmembrane region" description="Helical" evidence="5">
    <location>
        <begin position="56"/>
        <end position="80"/>
    </location>
</feature>